<dbReference type="EMBL" id="MAEM01000222">
    <property type="protein sequence ID" value="OBS02097.1"/>
    <property type="molecule type" value="Genomic_DNA"/>
</dbReference>
<dbReference type="RefSeq" id="WP_065133668.1">
    <property type="nucleotide sequence ID" value="NZ_JACKSU010000120.1"/>
</dbReference>
<proteinExistence type="predicted"/>
<name>A0A1A6BIB5_MYCGO</name>
<gene>
    <name evidence="1" type="ORF">A9W98_16695</name>
    <name evidence="2" type="ORF">AWC08_13275</name>
</gene>
<keyword evidence="4" id="KW-1185">Reference proteome</keyword>
<protein>
    <submittedName>
        <fullName evidence="1">Uncharacterized protein</fullName>
    </submittedName>
</protein>
<dbReference type="OrthoDB" id="3540641at2"/>
<evidence type="ECO:0000313" key="2">
    <source>
        <dbReference type="EMBL" id="ORV96124.1"/>
    </source>
</evidence>
<organism evidence="1 3">
    <name type="scientific">Mycobacterium gordonae</name>
    <dbReference type="NCBI Taxonomy" id="1778"/>
    <lineage>
        <taxon>Bacteria</taxon>
        <taxon>Bacillati</taxon>
        <taxon>Actinomycetota</taxon>
        <taxon>Actinomycetes</taxon>
        <taxon>Mycobacteriales</taxon>
        <taxon>Mycobacteriaceae</taxon>
        <taxon>Mycobacterium</taxon>
    </lineage>
</organism>
<sequence length="162" mass="18414">MRKPADLVSIELTDREREFIQQALRQWDGSASDAPFPFQILGLSRWEEFGELAVRLDRALQKHEALTDLDWARVLFLTEISWASDLVGAGLDFATVTGFSDNEALGLLRRLQRRDKIGGYDRAKLLFPNGGRTATAAEIDERQRWAEAVRLEQQGRQYPPGL</sequence>
<reference evidence="2 4" key="1">
    <citation type="submission" date="2016-01" db="EMBL/GenBank/DDBJ databases">
        <title>The new phylogeny of the genus Mycobacterium.</title>
        <authorList>
            <person name="Tarcisio F."/>
            <person name="Conor M."/>
            <person name="Antonella G."/>
            <person name="Elisabetta G."/>
            <person name="Giulia F.S."/>
            <person name="Sara T."/>
            <person name="Anna F."/>
            <person name="Clotilde B."/>
            <person name="Roberto B."/>
            <person name="Veronica D.S."/>
            <person name="Fabio R."/>
            <person name="Monica P."/>
            <person name="Olivier J."/>
            <person name="Enrico T."/>
            <person name="Nicola S."/>
        </authorList>
    </citation>
    <scope>NUCLEOTIDE SEQUENCE [LARGE SCALE GENOMIC DNA]</scope>
    <source>
        <strain evidence="2 4">DSM 44160</strain>
    </source>
</reference>
<dbReference type="Proteomes" id="UP000193928">
    <property type="component" value="Unassembled WGS sequence"/>
</dbReference>
<evidence type="ECO:0000313" key="3">
    <source>
        <dbReference type="Proteomes" id="UP000093757"/>
    </source>
</evidence>
<dbReference type="AlphaFoldDB" id="A0A1A6BIB5"/>
<reference evidence="1 3" key="2">
    <citation type="submission" date="2016-06" db="EMBL/GenBank/DDBJ databases">
        <authorList>
            <person name="Kjaerup R.B."/>
            <person name="Dalgaard T.S."/>
            <person name="Juul-Madsen H.R."/>
        </authorList>
    </citation>
    <scope>NUCLEOTIDE SEQUENCE [LARGE SCALE GENOMIC DNA]</scope>
    <source>
        <strain evidence="1 3">1245752.6</strain>
    </source>
</reference>
<dbReference type="Proteomes" id="UP000093757">
    <property type="component" value="Unassembled WGS sequence"/>
</dbReference>
<evidence type="ECO:0000313" key="1">
    <source>
        <dbReference type="EMBL" id="OBS02097.1"/>
    </source>
</evidence>
<comment type="caution">
    <text evidence="1">The sequence shown here is derived from an EMBL/GenBank/DDBJ whole genome shotgun (WGS) entry which is preliminary data.</text>
</comment>
<accession>A0A1A6BIB5</accession>
<evidence type="ECO:0000313" key="4">
    <source>
        <dbReference type="Proteomes" id="UP000193928"/>
    </source>
</evidence>
<dbReference type="EMBL" id="LQOY01000015">
    <property type="protein sequence ID" value="ORV96124.1"/>
    <property type="molecule type" value="Genomic_DNA"/>
</dbReference>